<protein>
    <submittedName>
        <fullName evidence="2">Uncharacterized protein</fullName>
    </submittedName>
</protein>
<feature type="compositionally biased region" description="Gly residues" evidence="1">
    <location>
        <begin position="1"/>
        <end position="11"/>
    </location>
</feature>
<evidence type="ECO:0000313" key="2">
    <source>
        <dbReference type="EMBL" id="JAD61572.1"/>
    </source>
</evidence>
<feature type="region of interest" description="Disordered" evidence="1">
    <location>
        <begin position="1"/>
        <end position="21"/>
    </location>
</feature>
<dbReference type="EMBL" id="GBRH01236323">
    <property type="protein sequence ID" value="JAD61572.1"/>
    <property type="molecule type" value="Transcribed_RNA"/>
</dbReference>
<name>A0A0A9BQN0_ARUDO</name>
<evidence type="ECO:0000256" key="1">
    <source>
        <dbReference type="SAM" id="MobiDB-lite"/>
    </source>
</evidence>
<dbReference type="AlphaFoldDB" id="A0A0A9BQN0"/>
<reference evidence="2" key="1">
    <citation type="submission" date="2014-09" db="EMBL/GenBank/DDBJ databases">
        <authorList>
            <person name="Magalhaes I.L.F."/>
            <person name="Oliveira U."/>
            <person name="Santos F.R."/>
            <person name="Vidigal T.H.D.A."/>
            <person name="Brescovit A.D."/>
            <person name="Santos A.J."/>
        </authorList>
    </citation>
    <scope>NUCLEOTIDE SEQUENCE</scope>
    <source>
        <tissue evidence="2">Shoot tissue taken approximately 20 cm above the soil surface</tissue>
    </source>
</reference>
<feature type="region of interest" description="Disordered" evidence="1">
    <location>
        <begin position="40"/>
        <end position="78"/>
    </location>
</feature>
<accession>A0A0A9BQN0</accession>
<sequence>MDADGGGGLGEGAPRADEEGAPCQAALDLECGGLGGSAPGVPRVAIEDGMGGGTPRSRGASTRTGGGLGGGASASPGY</sequence>
<proteinExistence type="predicted"/>
<organism evidence="2">
    <name type="scientific">Arundo donax</name>
    <name type="common">Giant reed</name>
    <name type="synonym">Donax arundinaceus</name>
    <dbReference type="NCBI Taxonomy" id="35708"/>
    <lineage>
        <taxon>Eukaryota</taxon>
        <taxon>Viridiplantae</taxon>
        <taxon>Streptophyta</taxon>
        <taxon>Embryophyta</taxon>
        <taxon>Tracheophyta</taxon>
        <taxon>Spermatophyta</taxon>
        <taxon>Magnoliopsida</taxon>
        <taxon>Liliopsida</taxon>
        <taxon>Poales</taxon>
        <taxon>Poaceae</taxon>
        <taxon>PACMAD clade</taxon>
        <taxon>Arundinoideae</taxon>
        <taxon>Arundineae</taxon>
        <taxon>Arundo</taxon>
    </lineage>
</organism>
<reference evidence="2" key="2">
    <citation type="journal article" date="2015" name="Data Brief">
        <title>Shoot transcriptome of the giant reed, Arundo donax.</title>
        <authorList>
            <person name="Barrero R.A."/>
            <person name="Guerrero F.D."/>
            <person name="Moolhuijzen P."/>
            <person name="Goolsby J.A."/>
            <person name="Tidwell J."/>
            <person name="Bellgard S.E."/>
            <person name="Bellgard M.I."/>
        </authorList>
    </citation>
    <scope>NUCLEOTIDE SEQUENCE</scope>
    <source>
        <tissue evidence="2">Shoot tissue taken approximately 20 cm above the soil surface</tissue>
    </source>
</reference>